<dbReference type="AlphaFoldDB" id="A0A542XFS2"/>
<dbReference type="InterPro" id="IPR023393">
    <property type="entry name" value="START-like_dom_sf"/>
</dbReference>
<dbReference type="OrthoDB" id="8117292at2"/>
<dbReference type="Proteomes" id="UP000318336">
    <property type="component" value="Unassembled WGS sequence"/>
</dbReference>
<proteinExistence type="inferred from homology"/>
<dbReference type="Gene3D" id="3.30.530.20">
    <property type="match status" value="1"/>
</dbReference>
<evidence type="ECO:0000259" key="2">
    <source>
        <dbReference type="Pfam" id="PF08327"/>
    </source>
</evidence>
<dbReference type="InterPro" id="IPR013538">
    <property type="entry name" value="ASHA1/2-like_C"/>
</dbReference>
<dbReference type="RefSeq" id="WP_142007036.1">
    <property type="nucleotide sequence ID" value="NZ_CAJTBP010000001.1"/>
</dbReference>
<evidence type="ECO:0000313" key="3">
    <source>
        <dbReference type="EMBL" id="TQL34669.1"/>
    </source>
</evidence>
<comment type="similarity">
    <text evidence="1">Belongs to the AHA1 family.</text>
</comment>
<dbReference type="EMBL" id="VFOK01000001">
    <property type="protein sequence ID" value="TQL34669.1"/>
    <property type="molecule type" value="Genomic_DNA"/>
</dbReference>
<dbReference type="SUPFAM" id="SSF55961">
    <property type="entry name" value="Bet v1-like"/>
    <property type="match status" value="1"/>
</dbReference>
<organism evidence="3 4">
    <name type="scientific">Barrientosiimonas humi</name>
    <dbReference type="NCBI Taxonomy" id="999931"/>
    <lineage>
        <taxon>Bacteria</taxon>
        <taxon>Bacillati</taxon>
        <taxon>Actinomycetota</taxon>
        <taxon>Actinomycetes</taxon>
        <taxon>Micrococcales</taxon>
        <taxon>Dermacoccaceae</taxon>
        <taxon>Barrientosiimonas</taxon>
    </lineage>
</organism>
<sequence>MSTSTVQDSIRRQITIDAPVDLVWRLVSTPGWWINDGEVFEHDTTVEGDTTTLHWKGADYPIRTLATDEPRSVAFQWGSGRSDETDAPRTRIDFTLEQTGDGVLVTVVESGFAAYADAAEATRTYGENVAGWEQELAAAKTALER</sequence>
<accession>A0A542XFS2</accession>
<gene>
    <name evidence="3" type="ORF">FB554_2846</name>
</gene>
<keyword evidence="4" id="KW-1185">Reference proteome</keyword>
<feature type="domain" description="Activator of Hsp90 ATPase homologue 1/2-like C-terminal" evidence="2">
    <location>
        <begin position="17"/>
        <end position="138"/>
    </location>
</feature>
<reference evidence="3 4" key="1">
    <citation type="submission" date="2019-06" db="EMBL/GenBank/DDBJ databases">
        <title>Sequencing the genomes of 1000 actinobacteria strains.</title>
        <authorList>
            <person name="Klenk H.-P."/>
        </authorList>
    </citation>
    <scope>NUCLEOTIDE SEQUENCE [LARGE SCALE GENOMIC DNA]</scope>
    <source>
        <strain evidence="3 4">DSM 24617</strain>
    </source>
</reference>
<comment type="caution">
    <text evidence="3">The sequence shown here is derived from an EMBL/GenBank/DDBJ whole genome shotgun (WGS) entry which is preliminary data.</text>
</comment>
<name>A0A542XFS2_9MICO</name>
<protein>
    <submittedName>
        <fullName evidence="3">Uncharacterized protein YndB with AHSA1/START domain</fullName>
    </submittedName>
</protein>
<evidence type="ECO:0000256" key="1">
    <source>
        <dbReference type="ARBA" id="ARBA00006817"/>
    </source>
</evidence>
<dbReference type="Pfam" id="PF08327">
    <property type="entry name" value="AHSA1"/>
    <property type="match status" value="1"/>
</dbReference>
<evidence type="ECO:0000313" key="4">
    <source>
        <dbReference type="Proteomes" id="UP000318336"/>
    </source>
</evidence>